<protein>
    <submittedName>
        <fullName evidence="2">Uncharacterized protein</fullName>
    </submittedName>
</protein>
<reference evidence="2" key="1">
    <citation type="journal article" date="2016" name="Sci. Rep.">
        <title>Molecular characterization of firefly nuptial gifts: a multi-omics approach sheds light on postcopulatory sexual selection.</title>
        <authorList>
            <person name="Al-Wathiqui N."/>
            <person name="Fallon T.R."/>
            <person name="South A."/>
            <person name="Weng J.K."/>
            <person name="Lewis S.M."/>
        </authorList>
    </citation>
    <scope>NUCLEOTIDE SEQUENCE</scope>
</reference>
<keyword evidence="1" id="KW-0732">Signal</keyword>
<name>A0A1Y1NBQ7_PHOPY</name>
<dbReference type="AlphaFoldDB" id="A0A1Y1NBQ7"/>
<evidence type="ECO:0000256" key="1">
    <source>
        <dbReference type="SAM" id="SignalP"/>
    </source>
</evidence>
<dbReference type="EMBL" id="GEZM01011080">
    <property type="protein sequence ID" value="JAV93656.1"/>
    <property type="molecule type" value="Transcribed_RNA"/>
</dbReference>
<sequence length="133" mass="15277">MAQSNMFLLCVFVVVIFLTTVQTKRYRQLHPPREFQELELGVTRGFGKRALGMHILQNRQKSPPDRELVGRALRGLQEMNIPVARGFGKRNTNVGDTDAESLRQFLEDWAELKLRLKNVNVSQQKLGIPFVNN</sequence>
<feature type="signal peptide" evidence="1">
    <location>
        <begin position="1"/>
        <end position="23"/>
    </location>
</feature>
<accession>A0A1Y1NBQ7</accession>
<feature type="chain" id="PRO_5012914618" evidence="1">
    <location>
        <begin position="24"/>
        <end position="133"/>
    </location>
</feature>
<organism evidence="2">
    <name type="scientific">Photinus pyralis</name>
    <name type="common">Common eastern firefly</name>
    <name type="synonym">Lampyris pyralis</name>
    <dbReference type="NCBI Taxonomy" id="7054"/>
    <lineage>
        <taxon>Eukaryota</taxon>
        <taxon>Metazoa</taxon>
        <taxon>Ecdysozoa</taxon>
        <taxon>Arthropoda</taxon>
        <taxon>Hexapoda</taxon>
        <taxon>Insecta</taxon>
        <taxon>Pterygota</taxon>
        <taxon>Neoptera</taxon>
        <taxon>Endopterygota</taxon>
        <taxon>Coleoptera</taxon>
        <taxon>Polyphaga</taxon>
        <taxon>Elateriformia</taxon>
        <taxon>Elateroidea</taxon>
        <taxon>Lampyridae</taxon>
        <taxon>Lampyrinae</taxon>
        <taxon>Photinus</taxon>
    </lineage>
</organism>
<evidence type="ECO:0000313" key="2">
    <source>
        <dbReference type="EMBL" id="JAV93656.1"/>
    </source>
</evidence>
<proteinExistence type="predicted"/>